<keyword evidence="3" id="KW-1185">Reference proteome</keyword>
<dbReference type="InterPro" id="IPR036047">
    <property type="entry name" value="F-box-like_dom_sf"/>
</dbReference>
<accession>A0A8H6R9U5</accession>
<proteinExistence type="predicted"/>
<reference evidence="2" key="1">
    <citation type="submission" date="2020-04" db="EMBL/GenBank/DDBJ databases">
        <title>Draft genome resource of the tomato pathogen Pseudocercospora fuligena.</title>
        <authorList>
            <person name="Zaccaron A."/>
        </authorList>
    </citation>
    <scope>NUCLEOTIDE SEQUENCE</scope>
    <source>
        <strain evidence="2">PF001</strain>
    </source>
</reference>
<gene>
    <name evidence="2" type="ORF">HII31_09908</name>
</gene>
<dbReference type="InterPro" id="IPR001810">
    <property type="entry name" value="F-box_dom"/>
</dbReference>
<dbReference type="EMBL" id="JABCIY010000205">
    <property type="protein sequence ID" value="KAF7188656.1"/>
    <property type="molecule type" value="Genomic_DNA"/>
</dbReference>
<dbReference type="SMART" id="SM00256">
    <property type="entry name" value="FBOX"/>
    <property type="match status" value="1"/>
</dbReference>
<dbReference type="Proteomes" id="UP000660729">
    <property type="component" value="Unassembled WGS sequence"/>
</dbReference>
<feature type="domain" description="F-box" evidence="1">
    <location>
        <begin position="12"/>
        <end position="52"/>
    </location>
</feature>
<evidence type="ECO:0000259" key="1">
    <source>
        <dbReference type="SMART" id="SM00256"/>
    </source>
</evidence>
<organism evidence="2 3">
    <name type="scientific">Pseudocercospora fuligena</name>
    <dbReference type="NCBI Taxonomy" id="685502"/>
    <lineage>
        <taxon>Eukaryota</taxon>
        <taxon>Fungi</taxon>
        <taxon>Dikarya</taxon>
        <taxon>Ascomycota</taxon>
        <taxon>Pezizomycotina</taxon>
        <taxon>Dothideomycetes</taxon>
        <taxon>Dothideomycetidae</taxon>
        <taxon>Mycosphaerellales</taxon>
        <taxon>Mycosphaerellaceae</taxon>
        <taxon>Pseudocercospora</taxon>
    </lineage>
</organism>
<dbReference type="SUPFAM" id="SSF81383">
    <property type="entry name" value="F-box domain"/>
    <property type="match status" value="1"/>
</dbReference>
<protein>
    <recommendedName>
        <fullName evidence="1">F-box domain-containing protein</fullName>
    </recommendedName>
</protein>
<evidence type="ECO:0000313" key="3">
    <source>
        <dbReference type="Proteomes" id="UP000660729"/>
    </source>
</evidence>
<sequence>MSTLPAVARVFGTTELLEAILLKLSTIELAHLRTVSPRWESVIDSSTELDKKMFQRPIDNPEYIAWDTTRHLNDSERGDPVLQQNPNGNWPKGHEPVPILELQPFLKHDNDDMINEQAQWKLCFPCFPHSQCSASHFFDSARNGKWRNQFVTQPPIDRLHVVVDYQEHERAMPLLSDCQEMWHDHDFTLTRRDGVALGDLQDLLFNLTMRHRRGAYIRTRHFTADGQLEYLWSDDEGYPNGYLESEDEIRRYKPRITFSGGAEQEQGIWEGSPWVVLARLDAERAAEAARLQQVIPVEPADDAVSLA</sequence>
<dbReference type="Pfam" id="PF00646">
    <property type="entry name" value="F-box"/>
    <property type="match status" value="1"/>
</dbReference>
<comment type="caution">
    <text evidence="2">The sequence shown here is derived from an EMBL/GenBank/DDBJ whole genome shotgun (WGS) entry which is preliminary data.</text>
</comment>
<dbReference type="AlphaFoldDB" id="A0A8H6R9U5"/>
<evidence type="ECO:0000313" key="2">
    <source>
        <dbReference type="EMBL" id="KAF7188656.1"/>
    </source>
</evidence>
<dbReference type="OrthoDB" id="3823774at2759"/>
<name>A0A8H6R9U5_9PEZI</name>